<accession>A0A2A6E216</accession>
<dbReference type="PANTHER" id="PTHR33393:SF13">
    <property type="entry name" value="PGA BIOSYNTHESIS PROTEIN CAPA"/>
    <property type="match status" value="1"/>
</dbReference>
<dbReference type="InterPro" id="IPR019079">
    <property type="entry name" value="Capsule_synth_CapA"/>
</dbReference>
<keyword evidence="2" id="KW-0472">Membrane</keyword>
<protein>
    <recommendedName>
        <fullName evidence="3">Capsule synthesis protein CapA domain-containing protein</fullName>
    </recommendedName>
</protein>
<keyword evidence="2" id="KW-1133">Transmembrane helix</keyword>
<dbReference type="PANTHER" id="PTHR33393">
    <property type="entry name" value="POLYGLUTAMINE SYNTHESIS ACCESSORY PROTEIN RV0574C-RELATED"/>
    <property type="match status" value="1"/>
</dbReference>
<dbReference type="InterPro" id="IPR052169">
    <property type="entry name" value="CW_Biosynth-Accessory"/>
</dbReference>
<reference evidence="4 5" key="1">
    <citation type="submission" date="2016-12" db="EMBL/GenBank/DDBJ databases">
        <title>Candidatus Reconcilibacillus cellulovorans genome.</title>
        <authorList>
            <person name="Kolinko S."/>
            <person name="Wu Y.-W."/>
            <person name="Tachea F."/>
            <person name="Denzel E."/>
            <person name="Hiras J."/>
            <person name="Baecker N."/>
            <person name="Chan L.J."/>
            <person name="Eichorst S.A."/>
            <person name="Frey D."/>
            <person name="Adams P.D."/>
            <person name="Pray T."/>
            <person name="Tanjore D."/>
            <person name="Petzold C.J."/>
            <person name="Gladden J.M."/>
            <person name="Simmons B.A."/>
            <person name="Singer S.W."/>
        </authorList>
    </citation>
    <scope>NUCLEOTIDE SEQUENCE [LARGE SCALE GENOMIC DNA]</scope>
    <source>
        <strain evidence="4">JTherm</strain>
    </source>
</reference>
<comment type="similarity">
    <text evidence="1">Belongs to the CapA family.</text>
</comment>
<dbReference type="EMBL" id="MOXJ01000009">
    <property type="protein sequence ID" value="PDO10787.1"/>
    <property type="molecule type" value="Genomic_DNA"/>
</dbReference>
<evidence type="ECO:0000256" key="1">
    <source>
        <dbReference type="ARBA" id="ARBA00005662"/>
    </source>
</evidence>
<dbReference type="InterPro" id="IPR029052">
    <property type="entry name" value="Metallo-depent_PP-like"/>
</dbReference>
<dbReference type="AlphaFoldDB" id="A0A2A6E216"/>
<evidence type="ECO:0000256" key="2">
    <source>
        <dbReference type="SAM" id="Phobius"/>
    </source>
</evidence>
<evidence type="ECO:0000313" key="5">
    <source>
        <dbReference type="Proteomes" id="UP000243688"/>
    </source>
</evidence>
<evidence type="ECO:0000259" key="3">
    <source>
        <dbReference type="SMART" id="SM00854"/>
    </source>
</evidence>
<name>A0A2A6E216_9BACL</name>
<proteinExistence type="inferred from homology"/>
<dbReference type="Pfam" id="PF09587">
    <property type="entry name" value="PGA_cap"/>
    <property type="match status" value="1"/>
</dbReference>
<dbReference type="SUPFAM" id="SSF56300">
    <property type="entry name" value="Metallo-dependent phosphatases"/>
    <property type="match status" value="1"/>
</dbReference>
<dbReference type="Gene3D" id="3.60.21.10">
    <property type="match status" value="1"/>
</dbReference>
<feature type="domain" description="Capsule synthesis protein CapA" evidence="3">
    <location>
        <begin position="98"/>
        <end position="338"/>
    </location>
</feature>
<organism evidence="4 5">
    <name type="scientific">Candidatus Reconcilbacillus cellulovorans</name>
    <dbReference type="NCBI Taxonomy" id="1906605"/>
    <lineage>
        <taxon>Bacteria</taxon>
        <taxon>Bacillati</taxon>
        <taxon>Bacillota</taxon>
        <taxon>Bacilli</taxon>
        <taxon>Bacillales</taxon>
        <taxon>Paenibacillaceae</taxon>
        <taxon>Candidatus Reconcilbacillus</taxon>
    </lineage>
</organism>
<keyword evidence="2" id="KW-0812">Transmembrane</keyword>
<dbReference type="Proteomes" id="UP000243688">
    <property type="component" value="Unassembled WGS sequence"/>
</dbReference>
<sequence>MMLSRTERRRRERRERRRRRLLVFYYSFSFSIIIGCIFYFVNLIYDFPGWFGKNAVLPVVPSDPPSSAPVSTSTFADKEISVSTTPSTTPSPFAPSVVFHFVGDVMFAGNVADLLARHGYDYPYRHVRGLLDAADVTVANLETPVTEAGEPQTKEYVYRSSPAALPALREAGVDLVTLANNHSMDYGIPGLLDTMAYLDRAGIAYVGAGRNIDEAYTPKTLDIRGVRAAFVGLTRVYSEPWWQAGRDPGVAGTYDYRLPQALDAIRRAKSEADLVVVYVHWGVERRETPADYQRELARRYVDAGADLVVGSHPHVLQGFERYKGKWIAYSLGNFIFTVNRYEPTWDSMVLRATCRPADGSCALRVFPVSVAKAASPVPMEGEEALRVLRKLSALSSELGAAVRDDGGVEPVAAGVARD</sequence>
<feature type="transmembrane region" description="Helical" evidence="2">
    <location>
        <begin position="21"/>
        <end position="41"/>
    </location>
</feature>
<evidence type="ECO:0000313" key="4">
    <source>
        <dbReference type="EMBL" id="PDO10787.1"/>
    </source>
</evidence>
<comment type="caution">
    <text evidence="4">The sequence shown here is derived from an EMBL/GenBank/DDBJ whole genome shotgun (WGS) entry which is preliminary data.</text>
</comment>
<dbReference type="SMART" id="SM00854">
    <property type="entry name" value="PGA_cap"/>
    <property type="match status" value="1"/>
</dbReference>
<gene>
    <name evidence="4" type="ORF">BLM47_05500</name>
</gene>
<dbReference type="CDD" id="cd07381">
    <property type="entry name" value="MPP_CapA"/>
    <property type="match status" value="1"/>
</dbReference>